<gene>
    <name evidence="1" type="ORF">DUI87_08185</name>
</gene>
<name>A0A3M0KRS5_HIRRU</name>
<dbReference type="OrthoDB" id="9221441at2759"/>
<reference evidence="1 2" key="1">
    <citation type="submission" date="2018-07" db="EMBL/GenBank/DDBJ databases">
        <title>A high quality draft genome assembly of the barn swallow (H. rustica rustica).</title>
        <authorList>
            <person name="Formenti G."/>
            <person name="Chiara M."/>
            <person name="Poveda L."/>
            <person name="Francoijs K.-J."/>
            <person name="Bonisoli-Alquati A."/>
            <person name="Canova L."/>
            <person name="Gianfranceschi L."/>
            <person name="Horner D.S."/>
            <person name="Saino N."/>
        </authorList>
    </citation>
    <scope>NUCLEOTIDE SEQUENCE [LARGE SCALE GENOMIC DNA]</scope>
    <source>
        <strain evidence="1">Chelidonia</strain>
        <tissue evidence="1">Blood</tissue>
    </source>
</reference>
<keyword evidence="2" id="KW-1185">Reference proteome</keyword>
<dbReference type="EMBL" id="QRBI01000104">
    <property type="protein sequence ID" value="RMC15978.1"/>
    <property type="molecule type" value="Genomic_DNA"/>
</dbReference>
<dbReference type="AlphaFoldDB" id="A0A3M0KRS5"/>
<organism evidence="1 2">
    <name type="scientific">Hirundo rustica rustica</name>
    <dbReference type="NCBI Taxonomy" id="333673"/>
    <lineage>
        <taxon>Eukaryota</taxon>
        <taxon>Metazoa</taxon>
        <taxon>Chordata</taxon>
        <taxon>Craniata</taxon>
        <taxon>Vertebrata</taxon>
        <taxon>Euteleostomi</taxon>
        <taxon>Archelosauria</taxon>
        <taxon>Archosauria</taxon>
        <taxon>Dinosauria</taxon>
        <taxon>Saurischia</taxon>
        <taxon>Theropoda</taxon>
        <taxon>Coelurosauria</taxon>
        <taxon>Aves</taxon>
        <taxon>Neognathae</taxon>
        <taxon>Neoaves</taxon>
        <taxon>Telluraves</taxon>
        <taxon>Australaves</taxon>
        <taxon>Passeriformes</taxon>
        <taxon>Sylvioidea</taxon>
        <taxon>Hirundinidae</taxon>
        <taxon>Hirundo</taxon>
    </lineage>
</organism>
<proteinExistence type="predicted"/>
<evidence type="ECO:0000313" key="1">
    <source>
        <dbReference type="EMBL" id="RMC15978.1"/>
    </source>
</evidence>
<accession>A0A3M0KRS5</accession>
<protein>
    <submittedName>
        <fullName evidence="1">Uncharacterized protein</fullName>
    </submittedName>
</protein>
<evidence type="ECO:0000313" key="2">
    <source>
        <dbReference type="Proteomes" id="UP000269221"/>
    </source>
</evidence>
<comment type="caution">
    <text evidence="1">The sequence shown here is derived from an EMBL/GenBank/DDBJ whole genome shotgun (WGS) entry which is preliminary data.</text>
</comment>
<dbReference type="Proteomes" id="UP000269221">
    <property type="component" value="Unassembled WGS sequence"/>
</dbReference>
<sequence>MRVKQESKPQQKIFPDPNQNAIADALRVVEGMKALCFSDKNKLGVPRGLTQALLGGTSLWDMRQWRGTDAQEVPPEYEKELLYYVGDQALEKVAQRRCGVFLTGDIQEPSELNPAACALR</sequence>